<dbReference type="Gene3D" id="1.20.1270.90">
    <property type="entry name" value="AF1782-like"/>
    <property type="match status" value="1"/>
</dbReference>
<sequence length="154" mass="16801">MARSKYEKLLEAIEAALKIRAEASVGEEPGQFTQEALDAFNQAIAAAQEIADVTDSEPATYEEALVALTASVKLFNESVVNDQTKDQNGSEPEKGQESTPQKLELKGVVLKGWQDGREGTHSIHLKKRIVSFVNGKTNVTPELAEELQKAGYIE</sequence>
<dbReference type="Proteomes" id="UP000442469">
    <property type="component" value="Unassembled WGS sequence"/>
</dbReference>
<organism evidence="2 3">
    <name type="scientific">Paenibacillus macerans</name>
    <name type="common">Bacillus macerans</name>
    <dbReference type="NCBI Taxonomy" id="44252"/>
    <lineage>
        <taxon>Bacteria</taxon>
        <taxon>Bacillati</taxon>
        <taxon>Bacillota</taxon>
        <taxon>Bacilli</taxon>
        <taxon>Bacillales</taxon>
        <taxon>Paenibacillaceae</taxon>
        <taxon>Paenibacillus</taxon>
    </lineage>
</organism>
<dbReference type="RefSeq" id="WP_155621297.1">
    <property type="nucleotide sequence ID" value="NZ_WNZZ01000034.1"/>
</dbReference>
<gene>
    <name evidence="2" type="ORF">GNQ08_27220</name>
</gene>
<dbReference type="EMBL" id="WNZZ01000034">
    <property type="protein sequence ID" value="MUG26057.1"/>
    <property type="molecule type" value="Genomic_DNA"/>
</dbReference>
<feature type="region of interest" description="Disordered" evidence="1">
    <location>
        <begin position="81"/>
        <end position="103"/>
    </location>
</feature>
<proteinExistence type="predicted"/>
<feature type="compositionally biased region" description="Polar residues" evidence="1">
    <location>
        <begin position="81"/>
        <end position="90"/>
    </location>
</feature>
<dbReference type="AlphaFoldDB" id="A0A6N8F0P2"/>
<evidence type="ECO:0000313" key="3">
    <source>
        <dbReference type="Proteomes" id="UP000442469"/>
    </source>
</evidence>
<evidence type="ECO:0000256" key="1">
    <source>
        <dbReference type="SAM" id="MobiDB-lite"/>
    </source>
</evidence>
<name>A0A6N8F0P2_PAEMA</name>
<comment type="caution">
    <text evidence="2">The sequence shown here is derived from an EMBL/GenBank/DDBJ whole genome shotgun (WGS) entry which is preliminary data.</text>
</comment>
<accession>A0A6N8F0P2</accession>
<evidence type="ECO:0000313" key="2">
    <source>
        <dbReference type="EMBL" id="MUG26057.1"/>
    </source>
</evidence>
<reference evidence="2 3" key="1">
    <citation type="submission" date="2019-11" db="EMBL/GenBank/DDBJ databases">
        <title>Draft genome sequences of five Paenibacillus species of dairy origin.</title>
        <authorList>
            <person name="Olajide A.M."/>
            <person name="Chen S."/>
            <person name="Lapointe G."/>
        </authorList>
    </citation>
    <scope>NUCLEOTIDE SEQUENCE [LARGE SCALE GENOMIC DNA]</scope>
    <source>
        <strain evidence="2 3">3CT49</strain>
    </source>
</reference>
<protein>
    <submittedName>
        <fullName evidence="2">Uncharacterized protein</fullName>
    </submittedName>
</protein>